<name>A0A4V1ALU2_9LACO</name>
<reference evidence="2" key="1">
    <citation type="submission" date="2018-12" db="EMBL/GenBank/DDBJ databases">
        <title>A new species of lactobacillus.</title>
        <authorList>
            <person name="Jian Y."/>
            <person name="Xin L."/>
            <person name="Hong Z.J."/>
            <person name="Ming L.Z."/>
            <person name="Hong X.Z."/>
        </authorList>
    </citation>
    <scope>NUCLEOTIDE SEQUENCE [LARGE SCALE GENOMIC DNA]</scope>
    <source>
        <strain evidence="2">HSLZ-75</strain>
    </source>
</reference>
<dbReference type="EMBL" id="CP034726">
    <property type="protein sequence ID" value="QBP18789.1"/>
    <property type="molecule type" value="Genomic_DNA"/>
</dbReference>
<dbReference type="Gene3D" id="2.170.120.30">
    <property type="match status" value="1"/>
</dbReference>
<sequence length="239" mass="26535">MNKFLKSKWFYRLLSLVLAILLFVYVNQSRLIPSNNQNNQTSSHVTQQLSLTKKAQVSIPLQLNVNSNKYFVTGYPEKVKVYLSGPSALVTTVMNTQSFKVYANLNGLGAGEHRIHPMVSGLNSELRYHLSPSIIKVHVEPRKTENFPVHVKYSRSTIANGYHVTKPVADIKSVKVSGAASSIKRIHKVVALVTLDKTVNHTVHSKAALEALDKHGRLVNVILTPSTTSVKLTVDKNNN</sequence>
<dbReference type="Proteomes" id="UP000294321">
    <property type="component" value="Chromosome"/>
</dbReference>
<dbReference type="InterPro" id="IPR012505">
    <property type="entry name" value="YbbR"/>
</dbReference>
<protein>
    <recommendedName>
        <fullName evidence="3">YbbR-like domain-containing protein</fullName>
    </recommendedName>
</protein>
<keyword evidence="2" id="KW-1185">Reference proteome</keyword>
<accession>A0A4V1ALU2</accession>
<dbReference type="AlphaFoldDB" id="A0A4V1ALU2"/>
<organism evidence="1 2">
    <name type="scientific">Acetilactobacillus jinshanensis</name>
    <dbReference type="NCBI Taxonomy" id="1720083"/>
    <lineage>
        <taxon>Bacteria</taxon>
        <taxon>Bacillati</taxon>
        <taxon>Bacillota</taxon>
        <taxon>Bacilli</taxon>
        <taxon>Lactobacillales</taxon>
        <taxon>Lactobacillaceae</taxon>
        <taxon>Acetilactobacillus</taxon>
    </lineage>
</organism>
<evidence type="ECO:0000313" key="2">
    <source>
        <dbReference type="Proteomes" id="UP000294321"/>
    </source>
</evidence>
<dbReference type="InterPro" id="IPR053154">
    <property type="entry name" value="c-di-AMP_regulator"/>
</dbReference>
<dbReference type="Gene3D" id="2.170.120.40">
    <property type="entry name" value="YbbR-like domain"/>
    <property type="match status" value="1"/>
</dbReference>
<dbReference type="OrthoDB" id="2139417at2"/>
<gene>
    <name evidence="1" type="ORF">ELX58_06690</name>
</gene>
<evidence type="ECO:0008006" key="3">
    <source>
        <dbReference type="Google" id="ProtNLM"/>
    </source>
</evidence>
<dbReference type="Pfam" id="PF07949">
    <property type="entry name" value="YbbR"/>
    <property type="match status" value="2"/>
</dbReference>
<proteinExistence type="predicted"/>
<dbReference type="PANTHER" id="PTHR37804:SF1">
    <property type="entry name" value="CDAA REGULATORY PROTEIN CDAR"/>
    <property type="match status" value="1"/>
</dbReference>
<dbReference type="PANTHER" id="PTHR37804">
    <property type="entry name" value="CDAA REGULATORY PROTEIN CDAR"/>
    <property type="match status" value="1"/>
</dbReference>
<evidence type="ECO:0000313" key="1">
    <source>
        <dbReference type="EMBL" id="QBP18789.1"/>
    </source>
</evidence>
<dbReference type="KEGG" id="lji:ELX58_06690"/>
<dbReference type="RefSeq" id="WP_133442347.1">
    <property type="nucleotide sequence ID" value="NZ_CP034726.1"/>
</dbReference>